<accession>A0A0K9GR19</accession>
<dbReference type="PATRIC" id="fig|1679170.3.peg.1308"/>
<organism evidence="2 3">
    <name type="scientific">Peribacillus loiseleuriae</name>
    <dbReference type="NCBI Taxonomy" id="1679170"/>
    <lineage>
        <taxon>Bacteria</taxon>
        <taxon>Bacillati</taxon>
        <taxon>Bacillota</taxon>
        <taxon>Bacilli</taxon>
        <taxon>Bacillales</taxon>
        <taxon>Bacillaceae</taxon>
        <taxon>Peribacillus</taxon>
    </lineage>
</organism>
<feature type="domain" description="DnaA N-terminal" evidence="1">
    <location>
        <begin position="4"/>
        <end position="61"/>
    </location>
</feature>
<protein>
    <recommendedName>
        <fullName evidence="1">DnaA N-terminal domain-containing protein</fullName>
    </recommendedName>
</protein>
<dbReference type="Gene3D" id="3.30.300.180">
    <property type="match status" value="1"/>
</dbReference>
<dbReference type="RefSeq" id="WP_049680477.1">
    <property type="nucleotide sequence ID" value="NZ_LFZW01000001.1"/>
</dbReference>
<reference evidence="3" key="1">
    <citation type="submission" date="2015-07" db="EMBL/GenBank/DDBJ databases">
        <title>Genome sequencing project for genomic taxonomy and phylogenomics of Bacillus-like bacteria.</title>
        <authorList>
            <person name="Liu B."/>
            <person name="Wang J."/>
            <person name="Zhu Y."/>
            <person name="Liu G."/>
            <person name="Chen Q."/>
            <person name="Chen Z."/>
            <person name="Lan J."/>
            <person name="Che J."/>
            <person name="Ge C."/>
            <person name="Shi H."/>
            <person name="Pan Z."/>
            <person name="Liu X."/>
        </authorList>
    </citation>
    <scope>NUCLEOTIDE SEQUENCE [LARGE SCALE GENOMIC DNA]</scope>
    <source>
        <strain evidence="3">FJAT-27997</strain>
    </source>
</reference>
<comment type="caution">
    <text evidence="2">The sequence shown here is derived from an EMBL/GenBank/DDBJ whole genome shotgun (WGS) entry which is preliminary data.</text>
</comment>
<name>A0A0K9GR19_9BACI</name>
<evidence type="ECO:0000313" key="3">
    <source>
        <dbReference type="Proteomes" id="UP000037146"/>
    </source>
</evidence>
<dbReference type="OrthoDB" id="2966216at2"/>
<proteinExistence type="predicted"/>
<evidence type="ECO:0000259" key="1">
    <source>
        <dbReference type="Pfam" id="PF11638"/>
    </source>
</evidence>
<keyword evidence="3" id="KW-1185">Reference proteome</keyword>
<dbReference type="Pfam" id="PF11638">
    <property type="entry name" value="DnaA_N"/>
    <property type="match status" value="1"/>
</dbReference>
<dbReference type="InterPro" id="IPR038454">
    <property type="entry name" value="DnaA_N_sf"/>
</dbReference>
<dbReference type="InterPro" id="IPR024633">
    <property type="entry name" value="DnaA_N_dom"/>
</dbReference>
<dbReference type="EMBL" id="LFZW01000001">
    <property type="protein sequence ID" value="KMY49144.1"/>
    <property type="molecule type" value="Genomic_DNA"/>
</dbReference>
<dbReference type="AlphaFoldDB" id="A0A0K9GR19"/>
<dbReference type="STRING" id="1679170.AC625_06100"/>
<gene>
    <name evidence="2" type="ORF">AC625_06100</name>
</gene>
<dbReference type="Proteomes" id="UP000037146">
    <property type="component" value="Unassembled WGS sequence"/>
</dbReference>
<sequence>MYQFWSHVLELIQNKVSKPSFESWLVQTSCKITDGKLYILTQNAFARDWLEERYASLILEC</sequence>
<evidence type="ECO:0000313" key="2">
    <source>
        <dbReference type="EMBL" id="KMY49144.1"/>
    </source>
</evidence>